<dbReference type="Proteomes" id="UP000663880">
    <property type="component" value="Unassembled WGS sequence"/>
</dbReference>
<accession>A0A821NEF5</accession>
<name>A0A821NEF5_9NEOP</name>
<proteinExistence type="predicted"/>
<organism evidence="1 2">
    <name type="scientific">Pieris macdunnoughi</name>
    <dbReference type="NCBI Taxonomy" id="345717"/>
    <lineage>
        <taxon>Eukaryota</taxon>
        <taxon>Metazoa</taxon>
        <taxon>Ecdysozoa</taxon>
        <taxon>Arthropoda</taxon>
        <taxon>Hexapoda</taxon>
        <taxon>Insecta</taxon>
        <taxon>Pterygota</taxon>
        <taxon>Neoptera</taxon>
        <taxon>Endopterygota</taxon>
        <taxon>Lepidoptera</taxon>
        <taxon>Glossata</taxon>
        <taxon>Ditrysia</taxon>
        <taxon>Papilionoidea</taxon>
        <taxon>Pieridae</taxon>
        <taxon>Pierinae</taxon>
        <taxon>Pieris</taxon>
    </lineage>
</organism>
<evidence type="ECO:0000313" key="2">
    <source>
        <dbReference type="Proteomes" id="UP000663880"/>
    </source>
</evidence>
<dbReference type="EMBL" id="CAJOBZ010000004">
    <property type="protein sequence ID" value="CAF4785958.1"/>
    <property type="molecule type" value="Genomic_DNA"/>
</dbReference>
<gene>
    <name evidence="1" type="ORF">PMACD_LOCUS2608</name>
</gene>
<protein>
    <submittedName>
        <fullName evidence="1">Uncharacterized protein</fullName>
    </submittedName>
</protein>
<dbReference type="AlphaFoldDB" id="A0A821NEF5"/>
<evidence type="ECO:0000313" key="1">
    <source>
        <dbReference type="EMBL" id="CAF4785958.1"/>
    </source>
</evidence>
<sequence>MYVKTIRQFSFKSQTGGKRKRGRPRLRSWDGVLKDLEINRGGGVVVNLGTLRPTRGCIAINNDDDDQPLTLVDLMKNCQMYSELRLVTLTSSFLKPKRYSDNYR</sequence>
<keyword evidence="2" id="KW-1185">Reference proteome</keyword>
<comment type="caution">
    <text evidence="1">The sequence shown here is derived from an EMBL/GenBank/DDBJ whole genome shotgun (WGS) entry which is preliminary data.</text>
</comment>
<reference evidence="1" key="1">
    <citation type="submission" date="2021-02" db="EMBL/GenBank/DDBJ databases">
        <authorList>
            <person name="Steward A R."/>
        </authorList>
    </citation>
    <scope>NUCLEOTIDE SEQUENCE</scope>
</reference>